<reference evidence="5" key="1">
    <citation type="submission" date="2017-02" db="UniProtKB">
        <authorList>
            <consortium name="WormBaseParasite"/>
        </authorList>
    </citation>
    <scope>IDENTIFICATION</scope>
</reference>
<organism evidence="5">
    <name type="scientific">Rodentolepis nana</name>
    <name type="common">Dwarf tapeworm</name>
    <name type="synonym">Hymenolepis nana</name>
    <dbReference type="NCBI Taxonomy" id="102285"/>
    <lineage>
        <taxon>Eukaryota</taxon>
        <taxon>Metazoa</taxon>
        <taxon>Spiralia</taxon>
        <taxon>Lophotrochozoa</taxon>
        <taxon>Platyhelminthes</taxon>
        <taxon>Cestoda</taxon>
        <taxon>Eucestoda</taxon>
        <taxon>Cyclophyllidea</taxon>
        <taxon>Hymenolepididae</taxon>
        <taxon>Rodentolepis</taxon>
    </lineage>
</organism>
<evidence type="ECO:0000313" key="4">
    <source>
        <dbReference type="Proteomes" id="UP000278807"/>
    </source>
</evidence>
<evidence type="ECO:0000313" key="3">
    <source>
        <dbReference type="EMBL" id="VDO04053.1"/>
    </source>
</evidence>
<protein>
    <submittedName>
        <fullName evidence="3 5">Uncharacterized protein</fullName>
    </submittedName>
</protein>
<accession>A0A0R3TLQ4</accession>
<evidence type="ECO:0000256" key="1">
    <source>
        <dbReference type="SAM" id="MobiDB-lite"/>
    </source>
</evidence>
<feature type="compositionally biased region" description="Acidic residues" evidence="1">
    <location>
        <begin position="68"/>
        <end position="119"/>
    </location>
</feature>
<gene>
    <name evidence="3" type="ORF">HNAJ_LOCUS8187</name>
</gene>
<dbReference type="AlphaFoldDB" id="A0A0R3TLQ4"/>
<reference evidence="3 4" key="2">
    <citation type="submission" date="2018-11" db="EMBL/GenBank/DDBJ databases">
        <authorList>
            <consortium name="Pathogen Informatics"/>
        </authorList>
    </citation>
    <scope>NUCLEOTIDE SEQUENCE [LARGE SCALE GENOMIC DNA]</scope>
</reference>
<evidence type="ECO:0000313" key="5">
    <source>
        <dbReference type="WBParaSite" id="HNAJ_0000819101-mRNA-1"/>
    </source>
</evidence>
<proteinExistence type="predicted"/>
<evidence type="ECO:0000256" key="2">
    <source>
        <dbReference type="SAM" id="SignalP"/>
    </source>
</evidence>
<feature type="region of interest" description="Disordered" evidence="1">
    <location>
        <begin position="48"/>
        <end position="119"/>
    </location>
</feature>
<sequence length="119" mass="13725">MKAMCSWLFIVIYLLSSVIVRSEQMSSYSTSPYPGLFCGALKDYRGENGEIDEGKFYSDVFGGNSSSDDNEEDEDEEDEDDEDEEEEDEEDEEEEDEEEDEDDDDEEDDDEDDEDGDEE</sequence>
<dbReference type="WBParaSite" id="HNAJ_0000819101-mRNA-1">
    <property type="protein sequence ID" value="HNAJ_0000819101-mRNA-1"/>
    <property type="gene ID" value="HNAJ_0000819101"/>
</dbReference>
<dbReference type="Proteomes" id="UP000278807">
    <property type="component" value="Unassembled WGS sequence"/>
</dbReference>
<keyword evidence="4" id="KW-1185">Reference proteome</keyword>
<feature type="chain" id="PRO_5043131957" evidence="2">
    <location>
        <begin position="23"/>
        <end position="119"/>
    </location>
</feature>
<name>A0A0R3TLQ4_RODNA</name>
<feature type="signal peptide" evidence="2">
    <location>
        <begin position="1"/>
        <end position="22"/>
    </location>
</feature>
<dbReference type="EMBL" id="UZAE01012217">
    <property type="protein sequence ID" value="VDO04053.1"/>
    <property type="molecule type" value="Genomic_DNA"/>
</dbReference>
<keyword evidence="2" id="KW-0732">Signal</keyword>